<evidence type="ECO:0000259" key="4">
    <source>
        <dbReference type="SMART" id="SM00822"/>
    </source>
</evidence>
<evidence type="ECO:0000313" key="6">
    <source>
        <dbReference type="Proteomes" id="UP001216390"/>
    </source>
</evidence>
<dbReference type="Pfam" id="PF00106">
    <property type="entry name" value="adh_short"/>
    <property type="match status" value="1"/>
</dbReference>
<dbReference type="PRINTS" id="PR00081">
    <property type="entry name" value="GDHRDH"/>
</dbReference>
<dbReference type="RefSeq" id="WP_272734849.1">
    <property type="nucleotide sequence ID" value="NZ_CP116942.1"/>
</dbReference>
<keyword evidence="6" id="KW-1185">Reference proteome</keyword>
<dbReference type="SMART" id="SM00822">
    <property type="entry name" value="PKS_KR"/>
    <property type="match status" value="1"/>
</dbReference>
<dbReference type="InterPro" id="IPR020904">
    <property type="entry name" value="Sc_DH/Rdtase_CS"/>
</dbReference>
<name>A0AAE9Y6T4_9ACTN</name>
<sequence>MSEHDLSGKTAVVTGASSGIGRAIAEHIGAAGAHVAICGRTQSAMDATKEAIEAAGGSCTTATTDVRDPAQVQALVDQAVADTGRLDVMVNNAGLSYPDPILTADPEGWRAMLETNVLGLLAGCQAAVAAMRACGATGHLVNISSVAALNPASGVYGSTKHAVNTICNTLRQELMDDPIQVVSIMPGAIATNFARNFDPAVLEGVRAMSGVGEDLEVVQGERLPDEVLTGAQAALSDVLAGPDDVADAVMYAITRPPSVHIAELVVRPNRDLQL</sequence>
<dbReference type="PRINTS" id="PR00080">
    <property type="entry name" value="SDRFAMILY"/>
</dbReference>
<dbReference type="PANTHER" id="PTHR43115">
    <property type="entry name" value="DEHYDROGENASE/REDUCTASE SDR FAMILY MEMBER 11"/>
    <property type="match status" value="1"/>
</dbReference>
<dbReference type="PANTHER" id="PTHR43115:SF4">
    <property type="entry name" value="DEHYDROGENASE_REDUCTASE SDR FAMILY MEMBER 11"/>
    <property type="match status" value="1"/>
</dbReference>
<organism evidence="5 6">
    <name type="scientific">Iamia majanohamensis</name>
    <dbReference type="NCBI Taxonomy" id="467976"/>
    <lineage>
        <taxon>Bacteria</taxon>
        <taxon>Bacillati</taxon>
        <taxon>Actinomycetota</taxon>
        <taxon>Acidimicrobiia</taxon>
        <taxon>Acidimicrobiales</taxon>
        <taxon>Iamiaceae</taxon>
        <taxon>Iamia</taxon>
    </lineage>
</organism>
<dbReference type="Gene3D" id="3.40.50.720">
    <property type="entry name" value="NAD(P)-binding Rossmann-like Domain"/>
    <property type="match status" value="1"/>
</dbReference>
<accession>A0AAE9Y6T4</accession>
<evidence type="ECO:0000313" key="5">
    <source>
        <dbReference type="EMBL" id="WCO65324.1"/>
    </source>
</evidence>
<dbReference type="Proteomes" id="UP001216390">
    <property type="component" value="Chromosome"/>
</dbReference>
<dbReference type="InterPro" id="IPR057326">
    <property type="entry name" value="KR_dom"/>
</dbReference>
<dbReference type="CDD" id="cd05233">
    <property type="entry name" value="SDR_c"/>
    <property type="match status" value="1"/>
</dbReference>
<protein>
    <submittedName>
        <fullName evidence="5">SDR family oxidoreductase</fullName>
    </submittedName>
</protein>
<keyword evidence="2" id="KW-0560">Oxidoreductase</keyword>
<dbReference type="AlphaFoldDB" id="A0AAE9Y6T4"/>
<dbReference type="SUPFAM" id="SSF51735">
    <property type="entry name" value="NAD(P)-binding Rossmann-fold domains"/>
    <property type="match status" value="1"/>
</dbReference>
<dbReference type="PROSITE" id="PS00061">
    <property type="entry name" value="ADH_SHORT"/>
    <property type="match status" value="1"/>
</dbReference>
<feature type="domain" description="Ketoreductase" evidence="4">
    <location>
        <begin position="9"/>
        <end position="192"/>
    </location>
</feature>
<evidence type="ECO:0000256" key="2">
    <source>
        <dbReference type="ARBA" id="ARBA00023002"/>
    </source>
</evidence>
<evidence type="ECO:0000256" key="3">
    <source>
        <dbReference type="RuleBase" id="RU000363"/>
    </source>
</evidence>
<comment type="similarity">
    <text evidence="1 3">Belongs to the short-chain dehydrogenases/reductases (SDR) family.</text>
</comment>
<proteinExistence type="inferred from homology"/>
<gene>
    <name evidence="5" type="ORF">PO878_12540</name>
</gene>
<dbReference type="EMBL" id="CP116942">
    <property type="protein sequence ID" value="WCO65324.1"/>
    <property type="molecule type" value="Genomic_DNA"/>
</dbReference>
<dbReference type="KEGG" id="ima:PO878_12540"/>
<reference evidence="5" key="1">
    <citation type="submission" date="2023-01" db="EMBL/GenBank/DDBJ databases">
        <title>The diversity of Class Acidimicrobiia in South China Sea sediment environments and the proposal of Iamia marina sp. nov., a novel species of the genus Iamia.</title>
        <authorList>
            <person name="He Y."/>
            <person name="Tian X."/>
        </authorList>
    </citation>
    <scope>NUCLEOTIDE SEQUENCE</scope>
    <source>
        <strain evidence="5">DSM 19957</strain>
    </source>
</reference>
<dbReference type="InterPro" id="IPR002347">
    <property type="entry name" value="SDR_fam"/>
</dbReference>
<dbReference type="FunFam" id="3.40.50.720:FF:000084">
    <property type="entry name" value="Short-chain dehydrogenase reductase"/>
    <property type="match status" value="1"/>
</dbReference>
<dbReference type="InterPro" id="IPR036291">
    <property type="entry name" value="NAD(P)-bd_dom_sf"/>
</dbReference>
<dbReference type="GO" id="GO:0016491">
    <property type="term" value="F:oxidoreductase activity"/>
    <property type="evidence" value="ECO:0007669"/>
    <property type="project" value="UniProtKB-KW"/>
</dbReference>
<evidence type="ECO:0000256" key="1">
    <source>
        <dbReference type="ARBA" id="ARBA00006484"/>
    </source>
</evidence>